<feature type="transmembrane region" description="Helical" evidence="1">
    <location>
        <begin position="7"/>
        <end position="26"/>
    </location>
</feature>
<dbReference type="Gene3D" id="3.30.450.20">
    <property type="entry name" value="PAS domain"/>
    <property type="match status" value="1"/>
</dbReference>
<evidence type="ECO:0000313" key="4">
    <source>
        <dbReference type="Proteomes" id="UP000184368"/>
    </source>
</evidence>
<dbReference type="SUPFAM" id="SSF55785">
    <property type="entry name" value="PYP-like sensor domain (PAS domain)"/>
    <property type="match status" value="1"/>
</dbReference>
<gene>
    <name evidence="3" type="ORF">SAMN05444008_102358</name>
</gene>
<dbReference type="AlphaFoldDB" id="A0A1M4VRL5"/>
<dbReference type="InterPro" id="IPR000014">
    <property type="entry name" value="PAS"/>
</dbReference>
<accession>A0A1M4VRL5</accession>
<proteinExistence type="predicted"/>
<dbReference type="CDD" id="cd00130">
    <property type="entry name" value="PAS"/>
    <property type="match status" value="1"/>
</dbReference>
<dbReference type="Proteomes" id="UP000184368">
    <property type="component" value="Unassembled WGS sequence"/>
</dbReference>
<evidence type="ECO:0000313" key="3">
    <source>
        <dbReference type="EMBL" id="SHE71666.1"/>
    </source>
</evidence>
<keyword evidence="1" id="KW-0472">Membrane</keyword>
<dbReference type="InterPro" id="IPR035965">
    <property type="entry name" value="PAS-like_dom_sf"/>
</dbReference>
<keyword evidence="4" id="KW-1185">Reference proteome</keyword>
<feature type="domain" description="PAS" evidence="2">
    <location>
        <begin position="118"/>
        <end position="185"/>
    </location>
</feature>
<dbReference type="SMART" id="SM00091">
    <property type="entry name" value="PAS"/>
    <property type="match status" value="1"/>
</dbReference>
<dbReference type="STRING" id="1302690.BUE76_11930"/>
<protein>
    <submittedName>
        <fullName evidence="3">PAS fold-containing protein</fullName>
    </submittedName>
</protein>
<feature type="transmembrane region" description="Helical" evidence="1">
    <location>
        <begin position="38"/>
        <end position="54"/>
    </location>
</feature>
<evidence type="ECO:0000256" key="1">
    <source>
        <dbReference type="SAM" id="Phobius"/>
    </source>
</evidence>
<sequence length="231" mass="26847">MIYKQLTIAQLSAALGWSIIFLYGLVKCVKDFKEVKESILYCFTYIKTVWLWTVKKMMWRKQFSELLVGQKILLEKISIEQESIKKELAYNGGSSTKDAVRRIENTLALVQDVLTENKALRKAQELCSAQMVFRMDEQGACIFISDAFLKFFACQLSEVREFGYENLVHEEDLLEMRSKWNKAISTKTAFKDEQRIRHGNSGKYYTAFVQAHPVIIADQLKYFYGTIEIVN</sequence>
<dbReference type="Pfam" id="PF08447">
    <property type="entry name" value="PAS_3"/>
    <property type="match status" value="1"/>
</dbReference>
<name>A0A1M4VRL5_9BACT</name>
<dbReference type="InterPro" id="IPR013655">
    <property type="entry name" value="PAS_fold_3"/>
</dbReference>
<keyword evidence="1" id="KW-1133">Transmembrane helix</keyword>
<dbReference type="RefSeq" id="WP_073040118.1">
    <property type="nucleotide sequence ID" value="NZ_FQUO01000002.1"/>
</dbReference>
<evidence type="ECO:0000259" key="2">
    <source>
        <dbReference type="SMART" id="SM00091"/>
    </source>
</evidence>
<keyword evidence="1" id="KW-0812">Transmembrane</keyword>
<dbReference type="EMBL" id="FQUO01000002">
    <property type="protein sequence ID" value="SHE71666.1"/>
    <property type="molecule type" value="Genomic_DNA"/>
</dbReference>
<reference evidence="3 4" key="1">
    <citation type="submission" date="2016-11" db="EMBL/GenBank/DDBJ databases">
        <authorList>
            <person name="Jaros S."/>
            <person name="Januszkiewicz K."/>
            <person name="Wedrychowicz H."/>
        </authorList>
    </citation>
    <scope>NUCLEOTIDE SEQUENCE [LARGE SCALE GENOMIC DNA]</scope>
    <source>
        <strain evidence="3 4">DSM 26897</strain>
    </source>
</reference>
<organism evidence="3 4">
    <name type="scientific">Cnuella takakiae</name>
    <dbReference type="NCBI Taxonomy" id="1302690"/>
    <lineage>
        <taxon>Bacteria</taxon>
        <taxon>Pseudomonadati</taxon>
        <taxon>Bacteroidota</taxon>
        <taxon>Chitinophagia</taxon>
        <taxon>Chitinophagales</taxon>
        <taxon>Chitinophagaceae</taxon>
        <taxon>Cnuella</taxon>
    </lineage>
</organism>